<dbReference type="Gene3D" id="3.60.20.10">
    <property type="entry name" value="Glutamine Phosphoribosylpyrophosphate, subunit 1, domain 1"/>
    <property type="match status" value="1"/>
</dbReference>
<dbReference type="GO" id="GO:1901135">
    <property type="term" value="P:carbohydrate derivative metabolic process"/>
    <property type="evidence" value="ECO:0007669"/>
    <property type="project" value="InterPro"/>
</dbReference>
<dbReference type="PANTHER" id="PTHR10937">
    <property type="entry name" value="GLUCOSAMINE--FRUCTOSE-6-PHOSPHATE AMINOTRANSFERASE, ISOMERIZING"/>
    <property type="match status" value="1"/>
</dbReference>
<protein>
    <submittedName>
        <fullName evidence="3">LP07309p</fullName>
    </submittedName>
</protein>
<accession>Q58CK4</accession>
<dbReference type="GO" id="GO:0097367">
    <property type="term" value="F:carbohydrate derivative binding"/>
    <property type="evidence" value="ECO:0007669"/>
    <property type="project" value="InterPro"/>
</dbReference>
<name>Q58CK4_DROME</name>
<dbReference type="SUPFAM" id="SSF56235">
    <property type="entry name" value="N-terminal nucleophile aminohydrolases (Ntn hydrolases)"/>
    <property type="match status" value="1"/>
</dbReference>
<evidence type="ECO:0000313" key="3">
    <source>
        <dbReference type="EMBL" id="AAX51648.1"/>
    </source>
</evidence>
<dbReference type="EMBL" id="BT021943">
    <property type="protein sequence ID" value="AAX51648.1"/>
    <property type="molecule type" value="mRNA"/>
</dbReference>
<feature type="domain" description="SIS" evidence="2">
    <location>
        <begin position="112"/>
        <end position="252"/>
    </location>
</feature>
<reference evidence="3" key="1">
    <citation type="submission" date="2005-03" db="EMBL/GenBank/DDBJ databases">
        <authorList>
            <person name="Stapleton M."/>
            <person name="Carlson J."/>
            <person name="Chavez C."/>
            <person name="Frise E."/>
            <person name="George R."/>
            <person name="Pacleb J."/>
            <person name="Park S."/>
            <person name="Wan K."/>
            <person name="Yu C."/>
            <person name="Rubin G.M."/>
            <person name="Celniker S."/>
        </authorList>
    </citation>
    <scope>NUCLEOTIDE SEQUENCE</scope>
    <source>
        <strain evidence="3">Berkeley</strain>
    </source>
</reference>
<dbReference type="CDD" id="cd05008">
    <property type="entry name" value="SIS_GlmS_GlmD_1"/>
    <property type="match status" value="1"/>
</dbReference>
<dbReference type="PeptideAtlas" id="Q58CK4"/>
<dbReference type="OrthoDB" id="15235at2759"/>
<sequence length="313" mass="35312">MPLEEKEVEYFFASDASAVIEHTNRVIYLEDDDVAAVRDGTLSIHRLKKSLDDPHAREITTLKMEIQQIMKGNYDYFMQKEIFEQPDSVVNTMRGRVRFDGNAIVLGGIKDYIPEIKRCRRLMLIGCGTSYHSAVATRQLLEELTELPVMVELASDFLDRNTPIFRDDVCFFISQSGETADTLMALRYCKQRGALIVGITNTVGSSICRESHCGVHINAGPEIGVASTKAYTSQFISLVMFALVMSEDRLSLQQRRLEILQALSKLADQIRDVLQLDSKVKELAKDLYQHKSLLIMGRGYNFATCLEGALKVK</sequence>
<dbReference type="Gene3D" id="3.40.50.10490">
    <property type="entry name" value="Glucose-6-phosphate isomerase like protein, domain 1"/>
    <property type="match status" value="2"/>
</dbReference>
<dbReference type="HOGENOM" id="CLU_012520_5_2_1"/>
<dbReference type="InterPro" id="IPR029055">
    <property type="entry name" value="Ntn_hydrolases_N"/>
</dbReference>
<keyword evidence="1" id="KW-0677">Repeat</keyword>
<dbReference type="InterPro" id="IPR035466">
    <property type="entry name" value="GlmS/AgaS_SIS"/>
</dbReference>
<dbReference type="InterPro" id="IPR046348">
    <property type="entry name" value="SIS_dom_sf"/>
</dbReference>
<gene>
    <name evidence="3" type="primary">Gfat1</name>
</gene>
<dbReference type="InterPro" id="IPR001347">
    <property type="entry name" value="SIS_dom"/>
</dbReference>
<dbReference type="FunFam" id="3.40.50.10490:FF:000001">
    <property type="entry name" value="Glutamine--fructose-6-phosphate aminotransferase [isomerizing]"/>
    <property type="match status" value="1"/>
</dbReference>
<organism evidence="3">
    <name type="scientific">Drosophila melanogaster</name>
    <name type="common">Fruit fly</name>
    <dbReference type="NCBI Taxonomy" id="7227"/>
    <lineage>
        <taxon>Eukaryota</taxon>
        <taxon>Metazoa</taxon>
        <taxon>Ecdysozoa</taxon>
        <taxon>Arthropoda</taxon>
        <taxon>Hexapoda</taxon>
        <taxon>Insecta</taxon>
        <taxon>Pterygota</taxon>
        <taxon>Neoptera</taxon>
        <taxon>Endopterygota</taxon>
        <taxon>Diptera</taxon>
        <taxon>Brachycera</taxon>
        <taxon>Muscomorpha</taxon>
        <taxon>Ephydroidea</taxon>
        <taxon>Drosophilidae</taxon>
        <taxon>Drosophila</taxon>
        <taxon>Sophophora</taxon>
    </lineage>
</organism>
<dbReference type="SUPFAM" id="SSF53697">
    <property type="entry name" value="SIS domain"/>
    <property type="match status" value="1"/>
</dbReference>
<evidence type="ECO:0000259" key="2">
    <source>
        <dbReference type="PROSITE" id="PS51464"/>
    </source>
</evidence>
<proteinExistence type="evidence at transcript level"/>
<dbReference type="PANTHER" id="PTHR10937:SF0">
    <property type="entry name" value="GLUTAMINE--FRUCTOSE-6-PHOSPHATE TRANSAMINASE (ISOMERIZING)"/>
    <property type="match status" value="1"/>
</dbReference>
<evidence type="ECO:0000256" key="1">
    <source>
        <dbReference type="ARBA" id="ARBA00022737"/>
    </source>
</evidence>
<dbReference type="PROSITE" id="PS51464">
    <property type="entry name" value="SIS"/>
    <property type="match status" value="1"/>
</dbReference>
<dbReference type="Pfam" id="PF01380">
    <property type="entry name" value="SIS"/>
    <property type="match status" value="1"/>
</dbReference>
<dbReference type="AlphaFoldDB" id="Q58CK4"/>